<keyword evidence="1" id="KW-0472">Membrane</keyword>
<feature type="transmembrane region" description="Helical" evidence="1">
    <location>
        <begin position="66"/>
        <end position="84"/>
    </location>
</feature>
<accession>A0AAW1DF23</accession>
<dbReference type="Proteomes" id="UP001461498">
    <property type="component" value="Unassembled WGS sequence"/>
</dbReference>
<keyword evidence="1" id="KW-0812">Transmembrane</keyword>
<keyword evidence="1" id="KW-1133">Transmembrane helix</keyword>
<sequence>MISTDMNMLCRLMINLGMWYPRSTEIRSRLLLYMTEIRHIIGFSLWFLILYSVFLEGFRKSMEGTAFYVVIGTLCNLFIVVFYFKRKDTYVLVNLLDKILSNRKYNWEIEFVQIRAKFIWKCINYFNNFFIIYTNIVFCIIPILNWILKYYEFSSISYIPLPLRALSVMKSSRHYLPYIWDFLGCLWSYLAISLYLGPLDSFVMLTSYTGIEIELLCEKIRLLSLNDDDEHYSINCLKNDITLKDIIEHHQTILRLINYYVKFFQNYNVKTLDQFDPIYFLITCSMILARSIVFNLKKVFLSYTFGYFKINCFKKKCIIRVIIISKNKFHKIFFWPRRYFS</sequence>
<protein>
    <recommendedName>
        <fullName evidence="4">Odorant receptor</fullName>
    </recommendedName>
</protein>
<organism evidence="2 3">
    <name type="scientific">Rhynocoris fuscipes</name>
    <dbReference type="NCBI Taxonomy" id="488301"/>
    <lineage>
        <taxon>Eukaryota</taxon>
        <taxon>Metazoa</taxon>
        <taxon>Ecdysozoa</taxon>
        <taxon>Arthropoda</taxon>
        <taxon>Hexapoda</taxon>
        <taxon>Insecta</taxon>
        <taxon>Pterygota</taxon>
        <taxon>Neoptera</taxon>
        <taxon>Paraneoptera</taxon>
        <taxon>Hemiptera</taxon>
        <taxon>Heteroptera</taxon>
        <taxon>Panheteroptera</taxon>
        <taxon>Cimicomorpha</taxon>
        <taxon>Reduviidae</taxon>
        <taxon>Harpactorinae</taxon>
        <taxon>Harpactorini</taxon>
        <taxon>Rhynocoris</taxon>
    </lineage>
</organism>
<reference evidence="2 3" key="1">
    <citation type="submission" date="2022-12" db="EMBL/GenBank/DDBJ databases">
        <title>Chromosome-level genome assembly of true bugs.</title>
        <authorList>
            <person name="Ma L."/>
            <person name="Li H."/>
        </authorList>
    </citation>
    <scope>NUCLEOTIDE SEQUENCE [LARGE SCALE GENOMIC DNA]</scope>
    <source>
        <strain evidence="2">Lab_2022b</strain>
    </source>
</reference>
<gene>
    <name evidence="2" type="ORF">O3M35_006475</name>
</gene>
<name>A0AAW1DF23_9HEMI</name>
<comment type="caution">
    <text evidence="2">The sequence shown here is derived from an EMBL/GenBank/DDBJ whole genome shotgun (WGS) entry which is preliminary data.</text>
</comment>
<feature type="transmembrane region" description="Helical" evidence="1">
    <location>
        <begin position="30"/>
        <end position="54"/>
    </location>
</feature>
<evidence type="ECO:0000313" key="3">
    <source>
        <dbReference type="Proteomes" id="UP001461498"/>
    </source>
</evidence>
<feature type="transmembrane region" description="Helical" evidence="1">
    <location>
        <begin position="178"/>
        <end position="197"/>
    </location>
</feature>
<feature type="transmembrane region" description="Helical" evidence="1">
    <location>
        <begin position="125"/>
        <end position="144"/>
    </location>
</feature>
<keyword evidence="3" id="KW-1185">Reference proteome</keyword>
<dbReference type="AlphaFoldDB" id="A0AAW1DF23"/>
<evidence type="ECO:0000313" key="2">
    <source>
        <dbReference type="EMBL" id="KAK9509077.1"/>
    </source>
</evidence>
<proteinExistence type="predicted"/>
<evidence type="ECO:0008006" key="4">
    <source>
        <dbReference type="Google" id="ProtNLM"/>
    </source>
</evidence>
<evidence type="ECO:0000256" key="1">
    <source>
        <dbReference type="SAM" id="Phobius"/>
    </source>
</evidence>
<dbReference type="EMBL" id="JAPXFL010000003">
    <property type="protein sequence ID" value="KAK9509077.1"/>
    <property type="molecule type" value="Genomic_DNA"/>
</dbReference>
<feature type="transmembrane region" description="Helical" evidence="1">
    <location>
        <begin position="278"/>
        <end position="296"/>
    </location>
</feature>